<feature type="domain" description="EF-hand" evidence="4">
    <location>
        <begin position="101"/>
        <end position="136"/>
    </location>
</feature>
<proteinExistence type="predicted"/>
<dbReference type="CDD" id="cd00051">
    <property type="entry name" value="EFh"/>
    <property type="match status" value="2"/>
</dbReference>
<dbReference type="PANTHER" id="PTHR10891">
    <property type="entry name" value="EF-HAND CALCIUM-BINDING DOMAIN CONTAINING PROTEIN"/>
    <property type="match status" value="1"/>
</dbReference>
<keyword evidence="5" id="KW-1185">Reference proteome</keyword>
<dbReference type="Pfam" id="PF13499">
    <property type="entry name" value="EF-hand_7"/>
    <property type="match status" value="2"/>
</dbReference>
<dbReference type="PRINTS" id="PR01697">
    <property type="entry name" value="PARVALBUMIN"/>
</dbReference>
<evidence type="ECO:0000256" key="3">
    <source>
        <dbReference type="ARBA" id="ARBA00022837"/>
    </source>
</evidence>
<dbReference type="InterPro" id="IPR039647">
    <property type="entry name" value="EF_hand_pair_protein_CML-like"/>
</dbReference>
<dbReference type="GeneID" id="107005592"/>
<dbReference type="Proteomes" id="UP000694930">
    <property type="component" value="Chromosome 1"/>
</dbReference>
<dbReference type="PROSITE" id="PS50222">
    <property type="entry name" value="EF_HAND_2"/>
    <property type="match status" value="4"/>
</dbReference>
<evidence type="ECO:0000259" key="4">
    <source>
        <dbReference type="PROSITE" id="PS50222"/>
    </source>
</evidence>
<keyword evidence="2" id="KW-0677">Repeat</keyword>
<dbReference type="RefSeq" id="XP_015059721.1">
    <property type="nucleotide sequence ID" value="XM_015204235.2"/>
</dbReference>
<reference evidence="5" key="1">
    <citation type="journal article" date="2014" name="Nat. Genet.">
        <title>The genome of the stress-tolerant wild tomato species Solanum pennellii.</title>
        <authorList>
            <person name="Bolger A."/>
            <person name="Scossa F."/>
            <person name="Bolger M.E."/>
            <person name="Lanz C."/>
            <person name="Maumus F."/>
            <person name="Tohge T."/>
            <person name="Quesneville H."/>
            <person name="Alseekh S."/>
            <person name="Sorensen I."/>
            <person name="Lichtenstein G."/>
            <person name="Fich E.A."/>
            <person name="Conte M."/>
            <person name="Keller H."/>
            <person name="Schneeberger K."/>
            <person name="Schwacke R."/>
            <person name="Ofner I."/>
            <person name="Vrebalov J."/>
            <person name="Xu Y."/>
            <person name="Osorio S."/>
            <person name="Aflitos S.A."/>
            <person name="Schijlen E."/>
            <person name="Jimenez-Gomez J.M."/>
            <person name="Ryngajllo M."/>
            <person name="Kimura S."/>
            <person name="Kumar R."/>
            <person name="Koenig D."/>
            <person name="Headland L.R."/>
            <person name="Maloof J.N."/>
            <person name="Sinha N."/>
            <person name="van Ham R.C."/>
            <person name="Lankhorst R.K."/>
            <person name="Mao L."/>
            <person name="Vogel A."/>
            <person name="Arsova B."/>
            <person name="Panstruga R."/>
            <person name="Fei Z."/>
            <person name="Rose J.K."/>
            <person name="Zamir D."/>
            <person name="Carrari F."/>
            <person name="Giovannoni J.J."/>
            <person name="Weigel D."/>
            <person name="Usadel B."/>
            <person name="Fernie A.R."/>
        </authorList>
    </citation>
    <scope>NUCLEOTIDE SEQUENCE [LARGE SCALE GENOMIC DNA]</scope>
    <source>
        <strain evidence="5">cv. LA0716</strain>
    </source>
</reference>
<keyword evidence="1" id="KW-0479">Metal-binding</keyword>
<gene>
    <name evidence="6" type="primary">LOC107005592</name>
</gene>
<dbReference type="InterPro" id="IPR011992">
    <property type="entry name" value="EF-hand-dom_pair"/>
</dbReference>
<dbReference type="SUPFAM" id="SSF47473">
    <property type="entry name" value="EF-hand"/>
    <property type="match status" value="1"/>
</dbReference>
<feature type="domain" description="EF-hand" evidence="4">
    <location>
        <begin position="64"/>
        <end position="99"/>
    </location>
</feature>
<sequence>MLVSKFILVLKSKISSPNQQVEKMSNPSFLDFKYNLSKRSFLRKPTRMFTRERQNSRSLPVYQPSVDDLKKVFDRFDSNKDGKISPEEYKAILKAMGKKNLLTREVQKIFDVADADGDGFIDFNEFVAVQKKEGGVKTTDLQSAFHTFDKDGDGRISVQEVYELQKGLGQRCSLQDCRKMVKAVDANGDGVIDLDEFVTMMTRTMTLC</sequence>
<reference evidence="6" key="2">
    <citation type="submission" date="2025-08" db="UniProtKB">
        <authorList>
            <consortium name="RefSeq"/>
        </authorList>
    </citation>
    <scope>IDENTIFICATION</scope>
</reference>
<dbReference type="PROSITE" id="PS00018">
    <property type="entry name" value="EF_HAND_1"/>
    <property type="match status" value="4"/>
</dbReference>
<dbReference type="Gene3D" id="1.10.238.10">
    <property type="entry name" value="EF-hand"/>
    <property type="match status" value="2"/>
</dbReference>
<feature type="domain" description="EF-hand" evidence="4">
    <location>
        <begin position="172"/>
        <end position="207"/>
    </location>
</feature>
<feature type="domain" description="EF-hand" evidence="4">
    <location>
        <begin position="140"/>
        <end position="171"/>
    </location>
</feature>
<protein>
    <submittedName>
        <fullName evidence="6">Calmodulin-like protein 1</fullName>
    </submittedName>
</protein>
<dbReference type="InterPro" id="IPR002048">
    <property type="entry name" value="EF_hand_dom"/>
</dbReference>
<dbReference type="SMART" id="SM00054">
    <property type="entry name" value="EFh"/>
    <property type="match status" value="4"/>
</dbReference>
<organism evidence="5 6">
    <name type="scientific">Solanum pennellii</name>
    <name type="common">Tomato</name>
    <name type="synonym">Lycopersicon pennellii</name>
    <dbReference type="NCBI Taxonomy" id="28526"/>
    <lineage>
        <taxon>Eukaryota</taxon>
        <taxon>Viridiplantae</taxon>
        <taxon>Streptophyta</taxon>
        <taxon>Embryophyta</taxon>
        <taxon>Tracheophyta</taxon>
        <taxon>Spermatophyta</taxon>
        <taxon>Magnoliopsida</taxon>
        <taxon>eudicotyledons</taxon>
        <taxon>Gunneridae</taxon>
        <taxon>Pentapetalae</taxon>
        <taxon>asterids</taxon>
        <taxon>lamiids</taxon>
        <taxon>Solanales</taxon>
        <taxon>Solanaceae</taxon>
        <taxon>Solanoideae</taxon>
        <taxon>Solaneae</taxon>
        <taxon>Solanum</taxon>
        <taxon>Solanum subgen. Lycopersicon</taxon>
    </lineage>
</organism>
<accession>A0ABM1FPB8</accession>
<evidence type="ECO:0000313" key="6">
    <source>
        <dbReference type="RefSeq" id="XP_015059721.1"/>
    </source>
</evidence>
<keyword evidence="3" id="KW-0106">Calcium</keyword>
<evidence type="ECO:0000313" key="5">
    <source>
        <dbReference type="Proteomes" id="UP000694930"/>
    </source>
</evidence>
<dbReference type="InterPro" id="IPR018247">
    <property type="entry name" value="EF_Hand_1_Ca_BS"/>
</dbReference>
<evidence type="ECO:0000256" key="1">
    <source>
        <dbReference type="ARBA" id="ARBA00022723"/>
    </source>
</evidence>
<name>A0ABM1FPB8_SOLPN</name>
<evidence type="ECO:0000256" key="2">
    <source>
        <dbReference type="ARBA" id="ARBA00022737"/>
    </source>
</evidence>